<dbReference type="SUPFAM" id="SSF53474">
    <property type="entry name" value="alpha/beta-Hydrolases"/>
    <property type="match status" value="1"/>
</dbReference>
<reference evidence="6" key="1">
    <citation type="submission" date="2022-01" db="EMBL/GenBank/DDBJ databases">
        <authorList>
            <person name="King R."/>
        </authorList>
    </citation>
    <scope>NUCLEOTIDE SEQUENCE</scope>
</reference>
<dbReference type="InterPro" id="IPR002018">
    <property type="entry name" value="CarbesteraseB"/>
</dbReference>
<organism evidence="6 7">
    <name type="scientific">Phaedon cochleariae</name>
    <name type="common">Mustard beetle</name>
    <dbReference type="NCBI Taxonomy" id="80249"/>
    <lineage>
        <taxon>Eukaryota</taxon>
        <taxon>Metazoa</taxon>
        <taxon>Ecdysozoa</taxon>
        <taxon>Arthropoda</taxon>
        <taxon>Hexapoda</taxon>
        <taxon>Insecta</taxon>
        <taxon>Pterygota</taxon>
        <taxon>Neoptera</taxon>
        <taxon>Endopterygota</taxon>
        <taxon>Coleoptera</taxon>
        <taxon>Polyphaga</taxon>
        <taxon>Cucujiformia</taxon>
        <taxon>Chrysomeloidea</taxon>
        <taxon>Chrysomelidae</taxon>
        <taxon>Chrysomelinae</taxon>
        <taxon>Chrysomelini</taxon>
        <taxon>Phaedon</taxon>
    </lineage>
</organism>
<keyword evidence="4" id="KW-0325">Glycoprotein</keyword>
<feature type="domain" description="Carboxylesterase type B" evidence="5">
    <location>
        <begin position="70"/>
        <end position="585"/>
    </location>
</feature>
<keyword evidence="7" id="KW-1185">Reference proteome</keyword>
<dbReference type="PANTHER" id="PTHR43142:SF1">
    <property type="entry name" value="CARBOXYLIC ESTER HYDROLASE"/>
    <property type="match status" value="1"/>
</dbReference>
<protein>
    <recommendedName>
        <fullName evidence="5">Carboxylesterase type B domain-containing protein</fullName>
    </recommendedName>
</protein>
<evidence type="ECO:0000256" key="2">
    <source>
        <dbReference type="ARBA" id="ARBA00022487"/>
    </source>
</evidence>
<dbReference type="InterPro" id="IPR029058">
    <property type="entry name" value="AB_hydrolase_fold"/>
</dbReference>
<sequence>MPNQDVMSTEDNCTYLYQVLKPNNKPTSIGLDRIIVCFALARRIPTLFPSSTSSTHRTDSLILEQIIMASPVVEIEEGKLRGFIGSDIDGNPILSFLGIPFGKPAIGDLRFKAPQPTEPWSGILDATKAGPCCYHMNILKNEIQGSEDCLNLNVFTRQLPTINNSLKPVMVWIHGGAFLHGSNRTEMFGPEFLLTADVVLVLVNYRLGLLGFLNLEDPSLEVTGNAGLKDQTLALKWVQRNIKFFNGDPDNVTLFGESAGAASVHYQLLSPSCKGLFHKVILQSGSALNPWAQTKHSALEFVKFMGENVDNEKEALHYLRNVPVNDILVNQNKFIESHKTKISIIGPTVEKPNGTELISERPIDHIKSGNYNQVPMMIGYCSNEGLLAATGDEMFHVPYSKGEEHNLDLFIPWFMEIQKESTESELVCRRIADVYLKEENISNKFLLTSDFYFISGIIASAIQHARTSTCPVYLYRMDLDTNINFLKILANIREHPGMCHADDLGYIFNITCIPGMEIGDVERRAVRRCVELWTNFAKYGNPTPKNNNLDVEWKPIEEDHLHYLNIGNDGLVSDKNPELERMNTWRDIYRISPHTSGFM</sequence>
<evidence type="ECO:0000313" key="7">
    <source>
        <dbReference type="Proteomes" id="UP001153737"/>
    </source>
</evidence>
<dbReference type="GO" id="GO:0052689">
    <property type="term" value="F:carboxylic ester hydrolase activity"/>
    <property type="evidence" value="ECO:0007669"/>
    <property type="project" value="UniProtKB-KW"/>
</dbReference>
<dbReference type="EMBL" id="OU896716">
    <property type="protein sequence ID" value="CAH1117645.1"/>
    <property type="molecule type" value="Genomic_DNA"/>
</dbReference>
<proteinExistence type="inferred from homology"/>
<reference evidence="6" key="2">
    <citation type="submission" date="2022-10" db="EMBL/GenBank/DDBJ databases">
        <authorList>
            <consortium name="ENA_rothamsted_submissions"/>
            <consortium name="culmorum"/>
            <person name="King R."/>
        </authorList>
    </citation>
    <scope>NUCLEOTIDE SEQUENCE</scope>
</reference>
<gene>
    <name evidence="6" type="ORF">PHAECO_LOCUS1497</name>
</gene>
<keyword evidence="3" id="KW-0378">Hydrolase</keyword>
<evidence type="ECO:0000313" key="6">
    <source>
        <dbReference type="EMBL" id="CAH1117645.1"/>
    </source>
</evidence>
<name>A0A9P0D911_PHACE</name>
<evidence type="ECO:0000259" key="5">
    <source>
        <dbReference type="Pfam" id="PF00135"/>
    </source>
</evidence>
<evidence type="ECO:0000256" key="3">
    <source>
        <dbReference type="ARBA" id="ARBA00022801"/>
    </source>
</evidence>
<evidence type="ECO:0000256" key="4">
    <source>
        <dbReference type="ARBA" id="ARBA00023180"/>
    </source>
</evidence>
<dbReference type="AlphaFoldDB" id="A0A9P0D911"/>
<dbReference type="Proteomes" id="UP001153737">
    <property type="component" value="Chromosome 10"/>
</dbReference>
<dbReference type="Gene3D" id="3.40.50.1820">
    <property type="entry name" value="alpha/beta hydrolase"/>
    <property type="match status" value="1"/>
</dbReference>
<comment type="similarity">
    <text evidence="1">Belongs to the type-B carboxylesterase/lipase family.</text>
</comment>
<dbReference type="PANTHER" id="PTHR43142">
    <property type="entry name" value="CARBOXYLIC ESTER HYDROLASE"/>
    <property type="match status" value="1"/>
</dbReference>
<accession>A0A9P0D911</accession>
<keyword evidence="2" id="KW-0719">Serine esterase</keyword>
<dbReference type="Pfam" id="PF00135">
    <property type="entry name" value="COesterase"/>
    <property type="match status" value="1"/>
</dbReference>
<evidence type="ECO:0000256" key="1">
    <source>
        <dbReference type="ARBA" id="ARBA00005964"/>
    </source>
</evidence>